<dbReference type="Gene3D" id="1.10.40.30">
    <property type="entry name" value="Fumarase/aspartase (C-terminal domain)"/>
    <property type="match status" value="1"/>
</dbReference>
<evidence type="ECO:0000259" key="1">
    <source>
        <dbReference type="SMART" id="SM00998"/>
    </source>
</evidence>
<organism evidence="2">
    <name type="scientific">bioreactor metagenome</name>
    <dbReference type="NCBI Taxonomy" id="1076179"/>
    <lineage>
        <taxon>unclassified sequences</taxon>
        <taxon>metagenomes</taxon>
        <taxon>ecological metagenomes</taxon>
    </lineage>
</organism>
<dbReference type="SMART" id="SM00998">
    <property type="entry name" value="ADSL_C"/>
    <property type="match status" value="1"/>
</dbReference>
<evidence type="ECO:0000313" key="2">
    <source>
        <dbReference type="EMBL" id="MPN19327.1"/>
    </source>
</evidence>
<dbReference type="InterPro" id="IPR019468">
    <property type="entry name" value="AdenyloSucc_lyase_C"/>
</dbReference>
<dbReference type="AlphaFoldDB" id="A0A645FXR7"/>
<dbReference type="EMBL" id="VSSQ01066871">
    <property type="protein sequence ID" value="MPN19327.1"/>
    <property type="molecule type" value="Genomic_DNA"/>
</dbReference>
<feature type="domain" description="Adenylosuccinate lyase C-terminal" evidence="1">
    <location>
        <begin position="1"/>
        <end position="76"/>
    </location>
</feature>
<proteinExistence type="predicted"/>
<reference evidence="2" key="1">
    <citation type="submission" date="2019-08" db="EMBL/GenBank/DDBJ databases">
        <authorList>
            <person name="Kucharzyk K."/>
            <person name="Murdoch R.W."/>
            <person name="Higgins S."/>
            <person name="Loffler F."/>
        </authorList>
    </citation>
    <scope>NUCLEOTIDE SEQUENCE</scope>
</reference>
<protein>
    <recommendedName>
        <fullName evidence="1">Adenylosuccinate lyase C-terminal domain-containing protein</fullName>
    </recommendedName>
</protein>
<accession>A0A645FXR7</accession>
<comment type="caution">
    <text evidence="2">The sequence shown here is derived from an EMBL/GenBank/DDBJ whole genome shotgun (WGS) entry which is preliminary data.</text>
</comment>
<name>A0A645FXR7_9ZZZZ</name>
<dbReference type="Pfam" id="PF10397">
    <property type="entry name" value="ADSL_C"/>
    <property type="match status" value="1"/>
</dbReference>
<sequence length="83" mass="9190">MAAVKAGADRQEMHEVLRQLSLNAWTSVQQGQPNPLQSLAAADERVTRWVAPSELEPLFNVSGYTGSAERRARKMAEKIKAIQ</sequence>
<gene>
    <name evidence="2" type="ORF">SDC9_166695</name>
</gene>